<dbReference type="Ensembl" id="ENSEEET00000059772.1">
    <property type="protein sequence ID" value="ENSEEEP00000058112.1"/>
    <property type="gene ID" value="ENSEEEG00000025163.1"/>
</dbReference>
<protein>
    <recommendedName>
        <fullName evidence="11">CARD domain-containing protein</fullName>
    </recommendedName>
</protein>
<dbReference type="PANTHER" id="PTHR46985">
    <property type="entry name" value="NACHT, LRR AND PYD DOMAINS-CONTAINING PROTEIN 1"/>
    <property type="match status" value="1"/>
</dbReference>
<dbReference type="InterPro" id="IPR001315">
    <property type="entry name" value="CARD"/>
</dbReference>
<dbReference type="InterPro" id="IPR011029">
    <property type="entry name" value="DEATH-like_dom_sf"/>
</dbReference>
<dbReference type="GO" id="GO:0006954">
    <property type="term" value="P:inflammatory response"/>
    <property type="evidence" value="ECO:0007669"/>
    <property type="project" value="UniProtKB-KW"/>
</dbReference>
<dbReference type="PANTHER" id="PTHR46985:SF2">
    <property type="entry name" value="APOPTOSIS-ASSOCIATED SPECK-LIKE PROTEIN CONTAINING A CARD"/>
    <property type="match status" value="1"/>
</dbReference>
<name>A0AAY5ENZ4_ELEEL</name>
<reference evidence="9" key="3">
    <citation type="submission" date="2025-09" db="UniProtKB">
        <authorList>
            <consortium name="Ensembl"/>
        </authorList>
    </citation>
    <scope>IDENTIFICATION</scope>
</reference>
<evidence type="ECO:0000256" key="1">
    <source>
        <dbReference type="ARBA" id="ARBA00004514"/>
    </source>
</evidence>
<keyword evidence="2" id="KW-0963">Cytoplasm</keyword>
<evidence type="ECO:0000256" key="6">
    <source>
        <dbReference type="SAM" id="MobiDB-lite"/>
    </source>
</evidence>
<evidence type="ECO:0000256" key="2">
    <source>
        <dbReference type="ARBA" id="ARBA00022490"/>
    </source>
</evidence>
<feature type="region of interest" description="Disordered" evidence="6">
    <location>
        <begin position="1"/>
        <end position="73"/>
    </location>
</feature>
<keyword evidence="3" id="KW-0399">Innate immunity</keyword>
<dbReference type="CDD" id="cd08330">
    <property type="entry name" value="CARD_ASC_NALP1"/>
    <property type="match status" value="1"/>
</dbReference>
<dbReference type="AlphaFoldDB" id="A0AAY5ENZ4"/>
<dbReference type="Pfam" id="PF13553">
    <property type="entry name" value="FIIND"/>
    <property type="match status" value="1"/>
</dbReference>
<feature type="domain" description="CARD" evidence="7">
    <location>
        <begin position="358"/>
        <end position="448"/>
    </location>
</feature>
<keyword evidence="10" id="KW-1185">Reference proteome</keyword>
<dbReference type="GO" id="GO:0045087">
    <property type="term" value="P:innate immune response"/>
    <property type="evidence" value="ECO:0007669"/>
    <property type="project" value="UniProtKB-KW"/>
</dbReference>
<reference evidence="9" key="2">
    <citation type="submission" date="2025-08" db="UniProtKB">
        <authorList>
            <consortium name="Ensembl"/>
        </authorList>
    </citation>
    <scope>IDENTIFICATION</scope>
</reference>
<evidence type="ECO:0008006" key="11">
    <source>
        <dbReference type="Google" id="ProtNLM"/>
    </source>
</evidence>
<feature type="domain" description="FIIND" evidence="8">
    <location>
        <begin position="106"/>
        <end position="366"/>
    </location>
</feature>
<evidence type="ECO:0000256" key="3">
    <source>
        <dbReference type="ARBA" id="ARBA00022588"/>
    </source>
</evidence>
<dbReference type="InterPro" id="IPR033516">
    <property type="entry name" value="CARD8/ASC/NALP1_CARD"/>
</dbReference>
<dbReference type="InterPro" id="IPR051249">
    <property type="entry name" value="NLRP_Inflammasome"/>
</dbReference>
<dbReference type="Proteomes" id="UP000314983">
    <property type="component" value="Chromosome 6"/>
</dbReference>
<dbReference type="PROSITE" id="PS50209">
    <property type="entry name" value="CARD"/>
    <property type="match status" value="1"/>
</dbReference>
<keyword evidence="5" id="KW-0395">Inflammatory response</keyword>
<reference evidence="9 10" key="1">
    <citation type="submission" date="2020-05" db="EMBL/GenBank/DDBJ databases">
        <title>Electrophorus electricus (electric eel) genome, fEleEle1, primary haplotype.</title>
        <authorList>
            <person name="Myers G."/>
            <person name="Meyer A."/>
            <person name="Fedrigo O."/>
            <person name="Formenti G."/>
            <person name="Rhie A."/>
            <person name="Tracey A."/>
            <person name="Sims Y."/>
            <person name="Jarvis E.D."/>
        </authorList>
    </citation>
    <scope>NUCLEOTIDE SEQUENCE [LARGE SCALE GENOMIC DNA]</scope>
</reference>
<dbReference type="GO" id="GO:0005829">
    <property type="term" value="C:cytosol"/>
    <property type="evidence" value="ECO:0007669"/>
    <property type="project" value="UniProtKB-SubCell"/>
</dbReference>
<dbReference type="PROSITE" id="PS51830">
    <property type="entry name" value="FIIND"/>
    <property type="match status" value="1"/>
</dbReference>
<sequence>TGKTWSRNRTQTRHKNRRKQETQQEQTRQRIHKPGEQDRTRNRRRNREERSGRTGSRNRSTTRSRDRNKRRITGWLRGMAEEVRKHSISCAGDRSWIKMGGISHARDRSWIRTGSVIHAKIHVKNSFHFLCPHAGQFQCKITNIVFEMEEKGEVQYRIVSWDTHLLDGLGHMQPAGPLYEINCCEGSVSHLHLPHCETVYEENQMELTVANFINKVETLKPLKVTNTHVIIRIQDHTLFGLLKNMIHYSSPISAQVLLFYKEMTIEKIRNKLDIHLLPGNVPAEEVISICLQLSCFHTVNFSSNVNFLLKHAEFDSHYGPNHHPTFVVFSEADVVTVSVLDEDGMEVWEPHQVFMISEKMEKLHFVDKYMDKLIGRVTSVMEIADCLQSKNMITDETYDKIHTEKTPQEQMRILNQALRSGGQNMKDEFYKILKEKQPFLIKDLESEPSKV</sequence>
<dbReference type="Gene3D" id="1.10.533.10">
    <property type="entry name" value="Death Domain, Fas"/>
    <property type="match status" value="1"/>
</dbReference>
<dbReference type="GeneTree" id="ENSGT00730000111912"/>
<evidence type="ECO:0000259" key="8">
    <source>
        <dbReference type="PROSITE" id="PS51830"/>
    </source>
</evidence>
<evidence type="ECO:0000256" key="4">
    <source>
        <dbReference type="ARBA" id="ARBA00022859"/>
    </source>
</evidence>
<dbReference type="Pfam" id="PF23679">
    <property type="entry name" value="UPA-FIIND"/>
    <property type="match status" value="1"/>
</dbReference>
<keyword evidence="4" id="KW-0391">Immunity</keyword>
<dbReference type="Pfam" id="PF00619">
    <property type="entry name" value="CARD"/>
    <property type="match status" value="1"/>
</dbReference>
<evidence type="ECO:0000256" key="5">
    <source>
        <dbReference type="ARBA" id="ARBA00023198"/>
    </source>
</evidence>
<dbReference type="GO" id="GO:0042981">
    <property type="term" value="P:regulation of apoptotic process"/>
    <property type="evidence" value="ECO:0007669"/>
    <property type="project" value="InterPro"/>
</dbReference>
<feature type="compositionally biased region" description="Basic residues" evidence="6">
    <location>
        <begin position="60"/>
        <end position="72"/>
    </location>
</feature>
<proteinExistence type="predicted"/>
<dbReference type="FunFam" id="1.10.533.10:FF:000013">
    <property type="entry name" value="Apoptosis-associated speck-like protein containing a CARD"/>
    <property type="match status" value="1"/>
</dbReference>
<evidence type="ECO:0000259" key="7">
    <source>
        <dbReference type="PROSITE" id="PS50209"/>
    </source>
</evidence>
<organism evidence="9 10">
    <name type="scientific">Electrophorus electricus</name>
    <name type="common">Electric eel</name>
    <name type="synonym">Gymnotus electricus</name>
    <dbReference type="NCBI Taxonomy" id="8005"/>
    <lineage>
        <taxon>Eukaryota</taxon>
        <taxon>Metazoa</taxon>
        <taxon>Chordata</taxon>
        <taxon>Craniata</taxon>
        <taxon>Vertebrata</taxon>
        <taxon>Euteleostomi</taxon>
        <taxon>Actinopterygii</taxon>
        <taxon>Neopterygii</taxon>
        <taxon>Teleostei</taxon>
        <taxon>Ostariophysi</taxon>
        <taxon>Gymnotiformes</taxon>
        <taxon>Gymnotoidei</taxon>
        <taxon>Gymnotidae</taxon>
        <taxon>Electrophorus</taxon>
    </lineage>
</organism>
<evidence type="ECO:0000313" key="9">
    <source>
        <dbReference type="Ensembl" id="ENSEEEP00000058112.1"/>
    </source>
</evidence>
<dbReference type="InterPro" id="IPR025307">
    <property type="entry name" value="FIIND_dom"/>
</dbReference>
<feature type="compositionally biased region" description="Basic and acidic residues" evidence="6">
    <location>
        <begin position="33"/>
        <end position="52"/>
    </location>
</feature>
<comment type="subcellular location">
    <subcellularLocation>
        <location evidence="1">Cytoplasm</location>
        <location evidence="1">Cytosol</location>
    </subcellularLocation>
</comment>
<dbReference type="SUPFAM" id="SSF47986">
    <property type="entry name" value="DEATH domain"/>
    <property type="match status" value="1"/>
</dbReference>
<evidence type="ECO:0000313" key="10">
    <source>
        <dbReference type="Proteomes" id="UP000314983"/>
    </source>
</evidence>
<accession>A0AAY5ENZ4</accession>